<dbReference type="GO" id="GO:0004930">
    <property type="term" value="F:G protein-coupled receptor activity"/>
    <property type="evidence" value="ECO:0007669"/>
    <property type="project" value="InterPro"/>
</dbReference>
<dbReference type="GO" id="GO:0045211">
    <property type="term" value="C:postsynaptic membrane"/>
    <property type="evidence" value="ECO:0007669"/>
    <property type="project" value="UniProtKB-SubCell"/>
</dbReference>
<evidence type="ECO:0000256" key="8">
    <source>
        <dbReference type="ARBA" id="ARBA00023170"/>
    </source>
</evidence>
<name>A0A815QUU2_ADIRI</name>
<dbReference type="InterPro" id="IPR001828">
    <property type="entry name" value="ANF_lig-bd_rcpt"/>
</dbReference>
<evidence type="ECO:0000313" key="17">
    <source>
        <dbReference type="Proteomes" id="UP000663852"/>
    </source>
</evidence>
<gene>
    <name evidence="16" type="ORF">EDS130_LOCUS40609</name>
</gene>
<dbReference type="AlphaFoldDB" id="A0A815QUU2"/>
<dbReference type="Pfam" id="PF01094">
    <property type="entry name" value="ANF_receptor"/>
    <property type="match status" value="1"/>
</dbReference>
<evidence type="ECO:0000256" key="5">
    <source>
        <dbReference type="ARBA" id="ARBA00023018"/>
    </source>
</evidence>
<feature type="transmembrane region" description="Helical" evidence="14">
    <location>
        <begin position="547"/>
        <end position="567"/>
    </location>
</feature>
<evidence type="ECO:0000256" key="1">
    <source>
        <dbReference type="ARBA" id="ARBA00004141"/>
    </source>
</evidence>
<reference evidence="16" key="1">
    <citation type="submission" date="2021-02" db="EMBL/GenBank/DDBJ databases">
        <authorList>
            <person name="Nowell W R."/>
        </authorList>
    </citation>
    <scope>NUCLEOTIDE SEQUENCE</scope>
</reference>
<keyword evidence="11" id="KW-1071">Ligand-gated ion channel</keyword>
<feature type="transmembrane region" description="Helical" evidence="14">
    <location>
        <begin position="579"/>
        <end position="599"/>
    </location>
</feature>
<evidence type="ECO:0000256" key="13">
    <source>
        <dbReference type="ARBA" id="ARBA00034100"/>
    </source>
</evidence>
<dbReference type="InterPro" id="IPR001320">
    <property type="entry name" value="Iontro_rcpt_C"/>
</dbReference>
<evidence type="ECO:0000259" key="15">
    <source>
        <dbReference type="SMART" id="SM00079"/>
    </source>
</evidence>
<dbReference type="SUPFAM" id="SSF53850">
    <property type="entry name" value="Periplasmic binding protein-like II"/>
    <property type="match status" value="1"/>
</dbReference>
<evidence type="ECO:0000256" key="10">
    <source>
        <dbReference type="ARBA" id="ARBA00023257"/>
    </source>
</evidence>
<sequence>MREFLKYGTLDTPRKLIETIGDPTTALRTTCETISTSNIVGIVGPVVSREAHVIAPFDASIGIPTISYAATDPELSDRIANPTFYRTVPSDNDAASTIVNLFLKFNWTMCIIIYQNDEFGTGGYKAISNAFLRNNVTVTETMIFDLNTLSIRGDLKSTLTGSLTRIVIVWADTSYATFILQSALKADVVGPLFTWILGSDVPLTAFDEISYDRLVGVLTIGPVVGNLANAPINQTLLNDAYSIWQKYEPESFPGAANVNYYALFAFDAAWTLIQSFAQLCPNSTVSSCITFTNTSFCFDRRVLHIHSIFDIINTNTFLGVSGPVQFSANTTDRVNGIYYIVQNVQRVSHTLKYVPVLISTSSAAWTPQAQTNVIVWPGQSLTAPTGYASLQGVTLYIAVIITPPFTMMKEYVDQYGLTQTKPIGYIPDLIELLQKQIGFVPNITVLPENTTYNSLPDLVANKVYDLVMGDVTILSSRRIKAAFSDSIFDNSLRILTRQKAGTVVHRFGFLRTFELALWMVILACLIWSAFLFSFYEGNAHTDLRNKSILSRIGMSIWFAFGTLIGYGADFHTRSAAGRVLTIGIYITSLVLISAYQAYFTASITVSIAQSSFSGIDDIKNGKVPYNRIGIISGSAMEEYFLREISDGSHTYYILRDKQDMFDKLLSGIIDVSIMDTGFAEFATSSIYCNLTIVGTGFDQSQFGIIYPTKWLYEQALDVSILSLREKGVFNDLKSKWFQTNNCTSASTDTSVRLSLEALTGLFIVFAIFSALSMLMFLWVKCRPLRKCIRQRRSRNAVIPNPVYRPYAQHLPYIAGYQHV</sequence>
<keyword evidence="12" id="KW-0407">Ion channel</keyword>
<dbReference type="Pfam" id="PF00060">
    <property type="entry name" value="Lig_chan"/>
    <property type="match status" value="1"/>
</dbReference>
<dbReference type="InterPro" id="IPR028082">
    <property type="entry name" value="Peripla_BP_I"/>
</dbReference>
<dbReference type="Proteomes" id="UP000663852">
    <property type="component" value="Unassembled WGS sequence"/>
</dbReference>
<comment type="caution">
    <text evidence="16">The sequence shown here is derived from an EMBL/GenBank/DDBJ whole genome shotgun (WGS) entry which is preliminary data.</text>
</comment>
<dbReference type="Gene3D" id="3.40.50.2300">
    <property type="match status" value="3"/>
</dbReference>
<dbReference type="SUPFAM" id="SSF53822">
    <property type="entry name" value="Periplasmic binding protein-like I"/>
    <property type="match status" value="1"/>
</dbReference>
<keyword evidence="5" id="KW-0770">Synapse</keyword>
<feature type="domain" description="Ionotropic glutamate receptor C-terminal" evidence="15">
    <location>
        <begin position="394"/>
        <end position="739"/>
    </location>
</feature>
<dbReference type="SUPFAM" id="SSF81324">
    <property type="entry name" value="Voltage-gated potassium channels"/>
    <property type="match status" value="1"/>
</dbReference>
<keyword evidence="6" id="KW-0406">Ion transport</keyword>
<keyword evidence="7 14" id="KW-0472">Membrane</keyword>
<accession>A0A815QUU2</accession>
<comment type="subcellular location">
    <subcellularLocation>
        <location evidence="1">Membrane</location>
        <topology evidence="1">Multi-pass membrane protein</topology>
    </subcellularLocation>
    <subcellularLocation>
        <location evidence="13">Postsynaptic cell membrane</location>
    </subcellularLocation>
</comment>
<keyword evidence="4 14" id="KW-1133">Transmembrane helix</keyword>
<dbReference type="InterPro" id="IPR000337">
    <property type="entry name" value="GPCR_3"/>
</dbReference>
<evidence type="ECO:0000313" key="16">
    <source>
        <dbReference type="EMBL" id="CAF1468148.1"/>
    </source>
</evidence>
<dbReference type="PANTHER" id="PTHR18966">
    <property type="entry name" value="IONOTROPIC GLUTAMATE RECEPTOR"/>
    <property type="match status" value="1"/>
</dbReference>
<keyword evidence="10" id="KW-0628">Postsynaptic cell membrane</keyword>
<feature type="transmembrane region" description="Helical" evidence="14">
    <location>
        <begin position="757"/>
        <end position="779"/>
    </location>
</feature>
<protein>
    <recommendedName>
        <fullName evidence="15">Ionotropic glutamate receptor C-terminal domain-containing protein</fullName>
    </recommendedName>
</protein>
<evidence type="ECO:0000256" key="4">
    <source>
        <dbReference type="ARBA" id="ARBA00022989"/>
    </source>
</evidence>
<organism evidence="16 17">
    <name type="scientific">Adineta ricciae</name>
    <name type="common">Rotifer</name>
    <dbReference type="NCBI Taxonomy" id="249248"/>
    <lineage>
        <taxon>Eukaryota</taxon>
        <taxon>Metazoa</taxon>
        <taxon>Spiralia</taxon>
        <taxon>Gnathifera</taxon>
        <taxon>Rotifera</taxon>
        <taxon>Eurotatoria</taxon>
        <taxon>Bdelloidea</taxon>
        <taxon>Adinetida</taxon>
        <taxon>Adinetidae</taxon>
        <taxon>Adineta</taxon>
    </lineage>
</organism>
<keyword evidence="2" id="KW-0813">Transport</keyword>
<feature type="transmembrane region" description="Helical" evidence="14">
    <location>
        <begin position="515"/>
        <end position="535"/>
    </location>
</feature>
<keyword evidence="8" id="KW-0675">Receptor</keyword>
<keyword evidence="3 14" id="KW-0812">Transmembrane</keyword>
<dbReference type="PRINTS" id="PR00248">
    <property type="entry name" value="GPCRMGR"/>
</dbReference>
<evidence type="ECO:0000256" key="2">
    <source>
        <dbReference type="ARBA" id="ARBA00022448"/>
    </source>
</evidence>
<evidence type="ECO:0000256" key="12">
    <source>
        <dbReference type="ARBA" id="ARBA00023303"/>
    </source>
</evidence>
<dbReference type="GO" id="GO:0015276">
    <property type="term" value="F:ligand-gated monoatomic ion channel activity"/>
    <property type="evidence" value="ECO:0007669"/>
    <property type="project" value="InterPro"/>
</dbReference>
<evidence type="ECO:0000256" key="11">
    <source>
        <dbReference type="ARBA" id="ARBA00023286"/>
    </source>
</evidence>
<dbReference type="OrthoDB" id="5984008at2759"/>
<dbReference type="SMART" id="SM00079">
    <property type="entry name" value="PBPe"/>
    <property type="match status" value="1"/>
</dbReference>
<evidence type="ECO:0000256" key="9">
    <source>
        <dbReference type="ARBA" id="ARBA00023180"/>
    </source>
</evidence>
<proteinExistence type="predicted"/>
<evidence type="ECO:0000256" key="6">
    <source>
        <dbReference type="ARBA" id="ARBA00023065"/>
    </source>
</evidence>
<dbReference type="Gene3D" id="3.40.190.10">
    <property type="entry name" value="Periplasmic binding protein-like II"/>
    <property type="match status" value="2"/>
</dbReference>
<keyword evidence="9" id="KW-0325">Glycoprotein</keyword>
<dbReference type="InterPro" id="IPR015683">
    <property type="entry name" value="Ionotropic_Glu_rcpt"/>
</dbReference>
<evidence type="ECO:0000256" key="14">
    <source>
        <dbReference type="SAM" id="Phobius"/>
    </source>
</evidence>
<evidence type="ECO:0000256" key="3">
    <source>
        <dbReference type="ARBA" id="ARBA00022692"/>
    </source>
</evidence>
<dbReference type="EMBL" id="CAJNOJ010000496">
    <property type="protein sequence ID" value="CAF1468148.1"/>
    <property type="molecule type" value="Genomic_DNA"/>
</dbReference>
<evidence type="ECO:0000256" key="7">
    <source>
        <dbReference type="ARBA" id="ARBA00023136"/>
    </source>
</evidence>